<dbReference type="PANTHER" id="PTHR42977">
    <property type="entry name" value="HYDROLASE-RELATED"/>
    <property type="match status" value="1"/>
</dbReference>
<dbReference type="SUPFAM" id="SSF53474">
    <property type="entry name" value="alpha/beta-Hydrolases"/>
    <property type="match status" value="1"/>
</dbReference>
<name>A0ABN1IF61_9FLAO</name>
<dbReference type="Gene3D" id="3.40.50.1820">
    <property type="entry name" value="alpha/beta hydrolase"/>
    <property type="match status" value="1"/>
</dbReference>
<feature type="domain" description="AB hydrolase-1" evidence="2">
    <location>
        <begin position="44"/>
        <end position="287"/>
    </location>
</feature>
<evidence type="ECO:0000256" key="1">
    <source>
        <dbReference type="ARBA" id="ARBA00022801"/>
    </source>
</evidence>
<reference evidence="3 4" key="1">
    <citation type="journal article" date="2019" name="Int. J. Syst. Evol. Microbiol.">
        <title>The Global Catalogue of Microorganisms (GCM) 10K type strain sequencing project: providing services to taxonomists for standard genome sequencing and annotation.</title>
        <authorList>
            <consortium name="The Broad Institute Genomics Platform"/>
            <consortium name="The Broad Institute Genome Sequencing Center for Infectious Disease"/>
            <person name="Wu L."/>
            <person name="Ma J."/>
        </authorList>
    </citation>
    <scope>NUCLEOTIDE SEQUENCE [LARGE SCALE GENOMIC DNA]</scope>
    <source>
        <strain evidence="3 4">JCM 15974</strain>
    </source>
</reference>
<keyword evidence="1 3" id="KW-0378">Hydrolase</keyword>
<dbReference type="InterPro" id="IPR000639">
    <property type="entry name" value="Epox_hydrolase-like"/>
</dbReference>
<dbReference type="InterPro" id="IPR029058">
    <property type="entry name" value="AB_hydrolase_fold"/>
</dbReference>
<dbReference type="PANTHER" id="PTHR42977:SF3">
    <property type="entry name" value="AB HYDROLASE-1 DOMAIN-CONTAINING PROTEIN"/>
    <property type="match status" value="1"/>
</dbReference>
<dbReference type="InterPro" id="IPR000073">
    <property type="entry name" value="AB_hydrolase_1"/>
</dbReference>
<protein>
    <submittedName>
        <fullName evidence="3">Alpha/beta hydrolase</fullName>
    </submittedName>
</protein>
<comment type="caution">
    <text evidence="3">The sequence shown here is derived from an EMBL/GenBank/DDBJ whole genome shotgun (WGS) entry which is preliminary data.</text>
</comment>
<dbReference type="GO" id="GO:0016787">
    <property type="term" value="F:hydrolase activity"/>
    <property type="evidence" value="ECO:0007669"/>
    <property type="project" value="UniProtKB-KW"/>
</dbReference>
<keyword evidence="4" id="KW-1185">Reference proteome</keyword>
<organism evidence="3 4">
    <name type="scientific">Aquimarina litoralis</name>
    <dbReference type="NCBI Taxonomy" id="584605"/>
    <lineage>
        <taxon>Bacteria</taxon>
        <taxon>Pseudomonadati</taxon>
        <taxon>Bacteroidota</taxon>
        <taxon>Flavobacteriia</taxon>
        <taxon>Flavobacteriales</taxon>
        <taxon>Flavobacteriaceae</taxon>
        <taxon>Aquimarina</taxon>
    </lineage>
</organism>
<dbReference type="PRINTS" id="PR00111">
    <property type="entry name" value="ABHYDROLASE"/>
</dbReference>
<sequence>MLGSDLSFISNDNVVTEAYSVKYKKINVDGVQVAYREAGNPKNPAVVLLHGFPASSHQYRKVLNQLSDEFYLIAPDYPGFGNSDFPSETDYEYTFDNLANTINTFLEKLELTSYALMIQDYGAPVGFRLATKHPERVTAIINQNGNAYKEGLGPAWKDLRVFWANRNSATEEALLPVFSLKGLEWQYTHGTRNPENVNPDTWHLDYLRLSRPNAHKVNLDLFYDYQNNIKLYPKWQKYLRDNQPPLLIVWGKNDAFFPESGARAYKRDVKNIDYNIYDTGHFALEEESESIIKKMRAFLHKVL</sequence>
<dbReference type="EMBL" id="BAAAGE010000001">
    <property type="protein sequence ID" value="GAA0711628.1"/>
    <property type="molecule type" value="Genomic_DNA"/>
</dbReference>
<dbReference type="Pfam" id="PF00561">
    <property type="entry name" value="Abhydrolase_1"/>
    <property type="match status" value="1"/>
</dbReference>
<proteinExistence type="predicted"/>
<dbReference type="PRINTS" id="PR00412">
    <property type="entry name" value="EPOXHYDRLASE"/>
</dbReference>
<dbReference type="InterPro" id="IPR051340">
    <property type="entry name" value="Haloalkane_dehalogenase"/>
</dbReference>
<evidence type="ECO:0000259" key="2">
    <source>
        <dbReference type="Pfam" id="PF00561"/>
    </source>
</evidence>
<evidence type="ECO:0000313" key="4">
    <source>
        <dbReference type="Proteomes" id="UP001501758"/>
    </source>
</evidence>
<dbReference type="Proteomes" id="UP001501758">
    <property type="component" value="Unassembled WGS sequence"/>
</dbReference>
<accession>A0ABN1IF61</accession>
<evidence type="ECO:0000313" key="3">
    <source>
        <dbReference type="EMBL" id="GAA0711628.1"/>
    </source>
</evidence>
<gene>
    <name evidence="3" type="ORF">GCM10009430_01290</name>
</gene>